<organism evidence="2 3">
    <name type="scientific">Leptospirillum ferrooxidans (strain C2-3)</name>
    <dbReference type="NCBI Taxonomy" id="1162668"/>
    <lineage>
        <taxon>Bacteria</taxon>
        <taxon>Pseudomonadati</taxon>
        <taxon>Nitrospirota</taxon>
        <taxon>Nitrospiria</taxon>
        <taxon>Nitrospirales</taxon>
        <taxon>Nitrospiraceae</taxon>
        <taxon>Leptospirillum</taxon>
    </lineage>
</organism>
<accession>I0IMC4</accession>
<dbReference type="HOGENOM" id="CLU_1330570_0_0_0"/>
<dbReference type="EMBL" id="AP012342">
    <property type="protein sequence ID" value="BAM06423.1"/>
    <property type="molecule type" value="Genomic_DNA"/>
</dbReference>
<feature type="chain" id="PRO_5003629855" description="Lipoprotein" evidence="1">
    <location>
        <begin position="23"/>
        <end position="206"/>
    </location>
</feature>
<gene>
    <name evidence="2" type="ordered locus">LFE_0708</name>
</gene>
<feature type="signal peptide" evidence="1">
    <location>
        <begin position="1"/>
        <end position="22"/>
    </location>
</feature>
<evidence type="ECO:0008006" key="4">
    <source>
        <dbReference type="Google" id="ProtNLM"/>
    </source>
</evidence>
<dbReference type="RefSeq" id="WP_014448915.1">
    <property type="nucleotide sequence ID" value="NC_017094.1"/>
</dbReference>
<dbReference type="PROSITE" id="PS51257">
    <property type="entry name" value="PROKAR_LIPOPROTEIN"/>
    <property type="match status" value="1"/>
</dbReference>
<protein>
    <recommendedName>
        <fullName evidence="4">Lipoprotein</fullName>
    </recommendedName>
</protein>
<proteinExistence type="predicted"/>
<keyword evidence="3" id="KW-1185">Reference proteome</keyword>
<reference evidence="3" key="2">
    <citation type="submission" date="2012-03" db="EMBL/GenBank/DDBJ databases">
        <title>The complete genome sequence of the pioneer microbe on fresh volcanic deposit, Leptospirillum ferrooxidans strain C2-3.</title>
        <authorList>
            <person name="Fujimura R."/>
            <person name="Sato Y."/>
            <person name="Nishizawa T."/>
            <person name="Nanba K."/>
            <person name="Oshima K."/>
            <person name="Hattori M."/>
            <person name="Kamijo T."/>
            <person name="Ohta H."/>
        </authorList>
    </citation>
    <scope>NUCLEOTIDE SEQUENCE [LARGE SCALE GENOMIC DNA]</scope>
    <source>
        <strain evidence="3">C2-3</strain>
    </source>
</reference>
<dbReference type="AlphaFoldDB" id="I0IMC4"/>
<evidence type="ECO:0000256" key="1">
    <source>
        <dbReference type="SAM" id="SignalP"/>
    </source>
</evidence>
<sequence length="206" mass="22391">MKKKTILGAVAIGMISFLSGCASSLEPPVVVEGLKFPKSALPEKSSPQISVWLLPVKDNGSDKRLGTLFHPLGSRSHLLVRKSLPQSVQEQLERALVEEGISVQMAKTTNHPVSVLVSIDKIEDRVDAVPLNVRQKAVVILSYKIITHSSDGTTRSMSGTITRHQSPTPDALFHRHIPPALIGAMVDDEIKNELIPVIIRTAKESS</sequence>
<evidence type="ECO:0000313" key="2">
    <source>
        <dbReference type="EMBL" id="BAM06423.1"/>
    </source>
</evidence>
<dbReference type="PATRIC" id="fig|1162668.3.peg.823"/>
<keyword evidence="1" id="KW-0732">Signal</keyword>
<dbReference type="KEGG" id="lfc:LFE_0708"/>
<name>I0IMC4_LEPFC</name>
<evidence type="ECO:0000313" key="3">
    <source>
        <dbReference type="Proteomes" id="UP000007382"/>
    </source>
</evidence>
<dbReference type="Proteomes" id="UP000007382">
    <property type="component" value="Chromosome"/>
</dbReference>
<dbReference type="STRING" id="1162668.LFE_0708"/>
<reference evidence="2 3" key="1">
    <citation type="journal article" date="2012" name="J. Bacteriol.">
        <title>Complete Genome Sequence of Leptospirillum ferrooxidans Strain C2-3, Isolated from a Fresh Volcanic Ash Deposit on the Island of Miyake, Japan.</title>
        <authorList>
            <person name="Fujimura R."/>
            <person name="Sato Y."/>
            <person name="Nishizawa T."/>
            <person name="Oshima K."/>
            <person name="Kim S.-W."/>
            <person name="Hattori M."/>
            <person name="Kamijo T."/>
            <person name="Ohta H."/>
        </authorList>
    </citation>
    <scope>NUCLEOTIDE SEQUENCE [LARGE SCALE GENOMIC DNA]</scope>
    <source>
        <strain evidence="2 3">C2-3</strain>
    </source>
</reference>